<evidence type="ECO:0000313" key="2">
    <source>
        <dbReference type="EMBL" id="PCJ24117.1"/>
    </source>
</evidence>
<dbReference type="Proteomes" id="UP000218327">
    <property type="component" value="Unassembled WGS sequence"/>
</dbReference>
<gene>
    <name evidence="2" type="ORF">COA96_10250</name>
</gene>
<dbReference type="InterPro" id="IPR051703">
    <property type="entry name" value="NF-kappa-B_Signaling_Reg"/>
</dbReference>
<feature type="domain" description="YqaJ viral recombinase" evidence="1">
    <location>
        <begin position="31"/>
        <end position="180"/>
    </location>
</feature>
<dbReference type="PANTHER" id="PTHR46609">
    <property type="entry name" value="EXONUCLEASE, PHAGE-TYPE/RECB, C-TERMINAL DOMAIN-CONTAINING PROTEIN"/>
    <property type="match status" value="1"/>
</dbReference>
<dbReference type="PANTHER" id="PTHR46609:SF6">
    <property type="entry name" value="EXONUCLEASE, PHAGE-TYPE_RECB, C-TERMINAL DOMAIN-CONTAINING PROTEIN-RELATED"/>
    <property type="match status" value="1"/>
</dbReference>
<name>A0A2A5AXT3_9GAMM</name>
<dbReference type="AlphaFoldDB" id="A0A2A5AXT3"/>
<organism evidence="2 3">
    <name type="scientific">SAR86 cluster bacterium</name>
    <dbReference type="NCBI Taxonomy" id="2030880"/>
    <lineage>
        <taxon>Bacteria</taxon>
        <taxon>Pseudomonadati</taxon>
        <taxon>Pseudomonadota</taxon>
        <taxon>Gammaproteobacteria</taxon>
        <taxon>SAR86 cluster</taxon>
    </lineage>
</organism>
<dbReference type="Pfam" id="PF09588">
    <property type="entry name" value="YqaJ"/>
    <property type="match status" value="1"/>
</dbReference>
<dbReference type="SUPFAM" id="SSF52980">
    <property type="entry name" value="Restriction endonuclease-like"/>
    <property type="match status" value="1"/>
</dbReference>
<accession>A0A2A5AXT3</accession>
<evidence type="ECO:0000259" key="1">
    <source>
        <dbReference type="Pfam" id="PF09588"/>
    </source>
</evidence>
<dbReference type="InterPro" id="IPR011335">
    <property type="entry name" value="Restrct_endonuc-II-like"/>
</dbReference>
<dbReference type="InterPro" id="IPR011604">
    <property type="entry name" value="PDDEXK-like_dom_sf"/>
</dbReference>
<comment type="caution">
    <text evidence="2">The sequence shown here is derived from an EMBL/GenBank/DDBJ whole genome shotgun (WGS) entry which is preliminary data.</text>
</comment>
<reference evidence="3" key="1">
    <citation type="submission" date="2017-08" db="EMBL/GenBank/DDBJ databases">
        <title>A dynamic microbial community with high functional redundancy inhabits the cold, oxic subseafloor aquifer.</title>
        <authorList>
            <person name="Tully B.J."/>
            <person name="Wheat C.G."/>
            <person name="Glazer B.T."/>
            <person name="Huber J.A."/>
        </authorList>
    </citation>
    <scope>NUCLEOTIDE SEQUENCE [LARGE SCALE GENOMIC DNA]</scope>
</reference>
<dbReference type="InterPro" id="IPR019080">
    <property type="entry name" value="YqaJ_viral_recombinase"/>
</dbReference>
<evidence type="ECO:0000313" key="3">
    <source>
        <dbReference type="Proteomes" id="UP000218327"/>
    </source>
</evidence>
<protein>
    <submittedName>
        <fullName evidence="2">YqaJ-like viral recombinase</fullName>
    </submittedName>
</protein>
<dbReference type="EMBL" id="NVVJ01000030">
    <property type="protein sequence ID" value="PCJ24117.1"/>
    <property type="molecule type" value="Genomic_DNA"/>
</dbReference>
<dbReference type="Gene3D" id="3.90.320.10">
    <property type="match status" value="1"/>
</dbReference>
<proteinExistence type="predicted"/>
<sequence>MTHKPTLEPHLDITKVGNVSYYHRLTQGSDEWLDLRKGMLTASTMKLALSEKTLKIANNDKIRQQIYQLAAERIGCPSGDNFVSYAMERGNLEEVEARIAYSAAFEPVAECGYVINDKLGFPIGWSPDGLVGNDGGTESKSRMPKYQVQTICEHYGEHENTPIPSEFMLQVQTGLFVSERKWIDFLSYSNGMNMAPIRCFPIAKYQEAIELAAIETEKGIDRVVAKYMSVVDVPDNRITPVKFVDYNEEITA</sequence>